<comment type="similarity">
    <text evidence="2">Belongs to the major facilitator superfamily. Folate-biopterin transporter (TC 2.A.71) family.</text>
</comment>
<keyword evidence="3" id="KW-0813">Transport</keyword>
<reference evidence="10 11" key="1">
    <citation type="submission" date="2016-02" db="EMBL/GenBank/DDBJ databases">
        <title>Genome analysis of coral dinoflagellate symbionts highlights evolutionary adaptations to a symbiotic lifestyle.</title>
        <authorList>
            <person name="Aranda M."/>
            <person name="Li Y."/>
            <person name="Liew Y.J."/>
            <person name="Baumgarten S."/>
            <person name="Simakov O."/>
            <person name="Wilson M."/>
            <person name="Piel J."/>
            <person name="Ashoor H."/>
            <person name="Bougouffa S."/>
            <person name="Bajic V.B."/>
            <person name="Ryu T."/>
            <person name="Ravasi T."/>
            <person name="Bayer T."/>
            <person name="Micklem G."/>
            <person name="Kim H."/>
            <person name="Bhak J."/>
            <person name="Lajeunesse T.C."/>
            <person name="Voolstra C.R."/>
        </authorList>
    </citation>
    <scope>NUCLEOTIDE SEQUENCE [LARGE SCALE GENOMIC DNA]</scope>
    <source>
        <strain evidence="10 11">CCMP2467</strain>
    </source>
</reference>
<dbReference type="PANTHER" id="PTHR31585">
    <property type="entry name" value="FOLATE-BIOPTERIN TRANSPORTER 1, CHLOROPLASTIC"/>
    <property type="match status" value="1"/>
</dbReference>
<evidence type="ECO:0000256" key="4">
    <source>
        <dbReference type="ARBA" id="ARBA00022692"/>
    </source>
</evidence>
<keyword evidence="6 8" id="KW-0472">Membrane</keyword>
<evidence type="ECO:0000256" key="8">
    <source>
        <dbReference type="SAM" id="Phobius"/>
    </source>
</evidence>
<evidence type="ECO:0000256" key="5">
    <source>
        <dbReference type="ARBA" id="ARBA00022989"/>
    </source>
</evidence>
<keyword evidence="4 8" id="KW-0812">Transmembrane</keyword>
<evidence type="ECO:0000256" key="1">
    <source>
        <dbReference type="ARBA" id="ARBA00004141"/>
    </source>
</evidence>
<dbReference type="InterPro" id="IPR039309">
    <property type="entry name" value="BT1"/>
</dbReference>
<feature type="transmembrane region" description="Helical" evidence="8">
    <location>
        <begin position="771"/>
        <end position="791"/>
    </location>
</feature>
<proteinExistence type="inferred from homology"/>
<evidence type="ECO:0000256" key="6">
    <source>
        <dbReference type="ARBA" id="ARBA00023136"/>
    </source>
</evidence>
<dbReference type="PANTHER" id="PTHR31585:SF5">
    <property type="entry name" value="RNA-BINDING S4 DOMAIN-CONTAINING PROTEIN"/>
    <property type="match status" value="1"/>
</dbReference>
<evidence type="ECO:0000313" key="10">
    <source>
        <dbReference type="EMBL" id="OLQ07392.1"/>
    </source>
</evidence>
<feature type="transmembrane region" description="Helical" evidence="8">
    <location>
        <begin position="468"/>
        <end position="491"/>
    </location>
</feature>
<feature type="transmembrane region" description="Helical" evidence="8">
    <location>
        <begin position="587"/>
        <end position="607"/>
    </location>
</feature>
<keyword evidence="11" id="KW-1185">Reference proteome</keyword>
<keyword evidence="5 8" id="KW-1133">Transmembrane helix</keyword>
<protein>
    <recommendedName>
        <fullName evidence="9">Domain of unknown function at the cortex 1 domain-containing protein</fullName>
    </recommendedName>
</protein>
<feature type="transmembrane region" description="Helical" evidence="8">
    <location>
        <begin position="511"/>
        <end position="529"/>
    </location>
</feature>
<dbReference type="InterPro" id="IPR036259">
    <property type="entry name" value="MFS_trans_sf"/>
</dbReference>
<dbReference type="AlphaFoldDB" id="A0A1Q9EIX8"/>
<dbReference type="GO" id="GO:0016020">
    <property type="term" value="C:membrane"/>
    <property type="evidence" value="ECO:0007669"/>
    <property type="project" value="UniProtKB-SubCell"/>
</dbReference>
<sequence length="875" mass="97201">MGGFFSSDEAEEEEADSAEHAPDVRGQTTSLQLDGVGLSEQAEPSYRKLWCCLNLPRQDCGWHGVHVPVKVNSLEPTRIETENFRGHILFLHRPLEEGHPWPYGKQFEGKSRVWELRVQGVFISDPGDIHFAVELEKPMTLSWASQVTMNMIMAFAHAMTALRGVVFDYNLFHEERDDGDMILPYFSCPVAGADVVLQTPQGSSPPPLTEPFEKMTPEEKMAVELNTTDTFTFLFWTNRSDFLRWELVNLPLGPLAYWPFLEFEEPPVVPQRAPEFVRTVSGGEPTGESSCLSRGTTISTAGLLNSELPGGAVSQAGTELSPMKPEAEIPLRADFEGEAISIWTRHTIGIVFNGFLLSFLSATCTGVAYGLFLGYMGLDSYVMSSITALMKLPDVLPLPYGMMTDCFPIRGQNRKPWLLVAWAISAMALLSLSLKHQPAPYYCQDENGDYNWYAPPCNPEIHKQKTWYIFPLFLLTAGVQLGSVAGQALLLEYSQREPSDQRGRIKTEMTMVCTAGALTAAFVIGIFMNSKAYLGSFDWGLSFSGLMTVCLLLVILIIPVTVLCVWEPPKSGNTASCRSHVKASWDLVQNTALSSLLFFGFFVQFLVSMTTTAGPMVRSQWAHVKVLQQQMFGVAGLGVMIAATWIYKLFFLQVSWRKVIFLAIVAVNVVDAIPQFLTTFGVVRNQYFYLGEDIVSSIPNAMLQLVSNLMIIELAEAGREGLCFGLIGTLQQSALPFATVVSNQVYGVFTPKLSSLENYVLDTPEFRSTVAWSYVLTYATSFFALGLLPMIPWQKAEAHRRKNEWKTNSFMATLVLVIPALCLLYGVIVLILTSQPETACLRWVGGQGCEQDSDKLAVRNLMSILSLAECSRRFS</sequence>
<dbReference type="OMA" id="FHEERDD"/>
<feature type="region of interest" description="Disordered" evidence="7">
    <location>
        <begin position="1"/>
        <end position="35"/>
    </location>
</feature>
<evidence type="ECO:0000256" key="3">
    <source>
        <dbReference type="ARBA" id="ARBA00022448"/>
    </source>
</evidence>
<feature type="transmembrane region" description="Helical" evidence="8">
    <location>
        <begin position="417"/>
        <end position="434"/>
    </location>
</feature>
<dbReference type="Gene3D" id="1.20.1250.20">
    <property type="entry name" value="MFS general substrate transporter like domains"/>
    <property type="match status" value="1"/>
</dbReference>
<dbReference type="OrthoDB" id="430647at2759"/>
<dbReference type="Proteomes" id="UP000186817">
    <property type="component" value="Unassembled WGS sequence"/>
</dbReference>
<organism evidence="10 11">
    <name type="scientific">Symbiodinium microadriaticum</name>
    <name type="common">Dinoflagellate</name>
    <name type="synonym">Zooxanthella microadriatica</name>
    <dbReference type="NCBI Taxonomy" id="2951"/>
    <lineage>
        <taxon>Eukaryota</taxon>
        <taxon>Sar</taxon>
        <taxon>Alveolata</taxon>
        <taxon>Dinophyceae</taxon>
        <taxon>Suessiales</taxon>
        <taxon>Symbiodiniaceae</taxon>
        <taxon>Symbiodinium</taxon>
    </lineage>
</organism>
<feature type="domain" description="Domain of unknown function at the cortex 1" evidence="9">
    <location>
        <begin position="64"/>
        <end position="255"/>
    </location>
</feature>
<feature type="transmembrane region" description="Helical" evidence="8">
    <location>
        <begin position="812"/>
        <end position="832"/>
    </location>
</feature>
<accession>A0A1Q9EIX8</accession>
<feature type="transmembrane region" description="Helical" evidence="8">
    <location>
        <begin position="627"/>
        <end position="647"/>
    </location>
</feature>
<evidence type="ECO:0000259" key="9">
    <source>
        <dbReference type="Pfam" id="PF08588"/>
    </source>
</evidence>
<dbReference type="SUPFAM" id="SSF103473">
    <property type="entry name" value="MFS general substrate transporter"/>
    <property type="match status" value="1"/>
</dbReference>
<evidence type="ECO:0000313" key="11">
    <source>
        <dbReference type="Proteomes" id="UP000186817"/>
    </source>
</evidence>
<feature type="transmembrane region" description="Helical" evidence="8">
    <location>
        <begin position="659"/>
        <end position="683"/>
    </location>
</feature>
<comment type="caution">
    <text evidence="10">The sequence shown here is derived from an EMBL/GenBank/DDBJ whole genome shotgun (WGS) entry which is preliminary data.</text>
</comment>
<evidence type="ECO:0000256" key="7">
    <source>
        <dbReference type="SAM" id="MobiDB-lite"/>
    </source>
</evidence>
<dbReference type="Pfam" id="PF08588">
    <property type="entry name" value="Duc1"/>
    <property type="match status" value="1"/>
</dbReference>
<evidence type="ECO:0000256" key="2">
    <source>
        <dbReference type="ARBA" id="ARBA00007015"/>
    </source>
</evidence>
<dbReference type="EMBL" id="LSRX01000140">
    <property type="protein sequence ID" value="OLQ07392.1"/>
    <property type="molecule type" value="Genomic_DNA"/>
</dbReference>
<comment type="subcellular location">
    <subcellularLocation>
        <location evidence="1">Membrane</location>
        <topology evidence="1">Multi-pass membrane protein</topology>
    </subcellularLocation>
</comment>
<gene>
    <name evidence="10" type="ORF">AK812_SmicGene9230</name>
</gene>
<name>A0A1Q9EIX8_SYMMI</name>
<feature type="transmembrane region" description="Helical" evidence="8">
    <location>
        <begin position="541"/>
        <end position="566"/>
    </location>
</feature>
<feature type="transmembrane region" description="Helical" evidence="8">
    <location>
        <begin position="350"/>
        <end position="375"/>
    </location>
</feature>
<dbReference type="InterPro" id="IPR013897">
    <property type="entry name" value="Duc1"/>
</dbReference>